<dbReference type="InterPro" id="IPR014997">
    <property type="entry name" value="DUF1847"/>
</dbReference>
<dbReference type="Proteomes" id="UP000543642">
    <property type="component" value="Unassembled WGS sequence"/>
</dbReference>
<keyword evidence="2" id="KW-1185">Reference proteome</keyword>
<evidence type="ECO:0000313" key="1">
    <source>
        <dbReference type="EMBL" id="MBB5264214.1"/>
    </source>
</evidence>
<organism evidence="1 2">
    <name type="scientific">Catenibacillus scindens</name>
    <dbReference type="NCBI Taxonomy" id="673271"/>
    <lineage>
        <taxon>Bacteria</taxon>
        <taxon>Bacillati</taxon>
        <taxon>Bacillota</taxon>
        <taxon>Clostridia</taxon>
        <taxon>Lachnospirales</taxon>
        <taxon>Lachnospiraceae</taxon>
        <taxon>Catenibacillus</taxon>
    </lineage>
</organism>
<accession>A0A7W8H9C7</accession>
<protein>
    <submittedName>
        <fullName evidence="1">Putative metal-binding protein</fullName>
    </submittedName>
</protein>
<dbReference type="AlphaFoldDB" id="A0A7W8H9C7"/>
<name>A0A7W8H9C7_9FIRM</name>
<dbReference type="Pfam" id="PF08901">
    <property type="entry name" value="DUF1847"/>
    <property type="match status" value="1"/>
</dbReference>
<dbReference type="RefSeq" id="WP_183772729.1">
    <property type="nucleotide sequence ID" value="NZ_JACHFW010000004.1"/>
</dbReference>
<sequence>MNENKSCIDCGYANCNKMDRSYNNFCMTTHMDEEALMEAMECYSEGSEDLRVAKAAAEVESENYCKMTRVEEIMEFAKKLQITKIGIATCVGLLSEARTAAKIFRAHGFEVFGIGCKAGAVPKVTVGIPKRCENVGVNMCNPILQAKILNRHHTGLNVVIGLCVGHDSLFYKHSDALVTTLVAKDRVLCHNPAAALYQAHGYYARLLDSNSSIPNEPKAEK</sequence>
<comment type="caution">
    <text evidence="1">The sequence shown here is derived from an EMBL/GenBank/DDBJ whole genome shotgun (WGS) entry which is preliminary data.</text>
</comment>
<dbReference type="EMBL" id="JACHFW010000004">
    <property type="protein sequence ID" value="MBB5264214.1"/>
    <property type="molecule type" value="Genomic_DNA"/>
</dbReference>
<reference evidence="1 2" key="1">
    <citation type="submission" date="2020-08" db="EMBL/GenBank/DDBJ databases">
        <title>Genomic Encyclopedia of Type Strains, Phase IV (KMG-IV): sequencing the most valuable type-strain genomes for metagenomic binning, comparative biology and taxonomic classification.</title>
        <authorList>
            <person name="Goeker M."/>
        </authorList>
    </citation>
    <scope>NUCLEOTIDE SEQUENCE [LARGE SCALE GENOMIC DNA]</scope>
    <source>
        <strain evidence="1 2">DSM 106146</strain>
    </source>
</reference>
<proteinExistence type="predicted"/>
<gene>
    <name evidence="1" type="ORF">HNP82_001325</name>
</gene>
<evidence type="ECO:0000313" key="2">
    <source>
        <dbReference type="Proteomes" id="UP000543642"/>
    </source>
</evidence>